<evidence type="ECO:0000256" key="15">
    <source>
        <dbReference type="PIRSR" id="PIRSR000014-1"/>
    </source>
</evidence>
<feature type="binding site" description="axial binding residue" evidence="16">
    <location>
        <position position="63"/>
    </location>
    <ligand>
        <name>heme</name>
        <dbReference type="ChEBI" id="CHEBI:30413"/>
        <label>1</label>
    </ligand>
    <ligandPart>
        <name>Fe</name>
        <dbReference type="ChEBI" id="CHEBI:18248"/>
    </ligandPart>
</feature>
<organism evidence="17 18">
    <name type="scientific">Mergibacter septicus</name>
    <dbReference type="NCBI Taxonomy" id="221402"/>
    <lineage>
        <taxon>Bacteria</taxon>
        <taxon>Pseudomonadati</taxon>
        <taxon>Pseudomonadota</taxon>
        <taxon>Gammaproteobacteria</taxon>
        <taxon>Pasteurellales</taxon>
        <taxon>Pasteurellaceae</taxon>
        <taxon>Mergibacter</taxon>
    </lineage>
</organism>
<dbReference type="GO" id="GO:0020037">
    <property type="term" value="F:heme binding"/>
    <property type="evidence" value="ECO:0007669"/>
    <property type="project" value="UniProtKB-UniRule"/>
</dbReference>
<keyword evidence="13 14" id="KW-0472">Membrane</keyword>
<evidence type="ECO:0000313" key="18">
    <source>
        <dbReference type="Proteomes" id="UP000955338"/>
    </source>
</evidence>
<evidence type="ECO:0000256" key="7">
    <source>
        <dbReference type="ARBA" id="ARBA00022617"/>
    </source>
</evidence>
<comment type="similarity">
    <text evidence="3">Belongs to the NapC/NirT/NrfH family.</text>
</comment>
<feature type="binding site" description="axial binding residue" evidence="16">
    <location>
        <position position="92"/>
    </location>
    <ligand>
        <name>heme</name>
        <dbReference type="ChEBI" id="CHEBI:30413"/>
        <label>2</label>
    </ligand>
    <ligandPart>
        <name>Fe</name>
        <dbReference type="ChEBI" id="CHEBI:18248"/>
    </ligandPart>
</feature>
<dbReference type="Proteomes" id="UP000955338">
    <property type="component" value="Chromosome"/>
</dbReference>
<feature type="binding site" description="covalent" evidence="15">
    <location>
        <position position="59"/>
    </location>
    <ligand>
        <name>heme</name>
        <dbReference type="ChEBI" id="CHEBI:30413"/>
        <label>1</label>
    </ligand>
</feature>
<keyword evidence="10 14" id="KW-0249">Electron transport</keyword>
<evidence type="ECO:0000256" key="6">
    <source>
        <dbReference type="ARBA" id="ARBA00022519"/>
    </source>
</evidence>
<feature type="binding site" description="axial binding residue" evidence="16">
    <location>
        <position position="347"/>
    </location>
    <ligand>
        <name>heme</name>
        <dbReference type="ChEBI" id="CHEBI:30413"/>
        <label>5</label>
    </ligand>
    <ligandPart>
        <name>Fe</name>
        <dbReference type="ChEBI" id="CHEBI:18248"/>
    </ligandPart>
</feature>
<dbReference type="InterPro" id="IPR036280">
    <property type="entry name" value="Multihaem_cyt_sf"/>
</dbReference>
<dbReference type="GO" id="GO:0005886">
    <property type="term" value="C:plasma membrane"/>
    <property type="evidence" value="ECO:0007669"/>
    <property type="project" value="UniProtKB-SubCell"/>
</dbReference>
<accession>A0A8E3S817</accession>
<feature type="binding site" description="covalent" evidence="15">
    <location>
        <position position="151"/>
    </location>
    <ligand>
        <name>heme</name>
        <dbReference type="ChEBI" id="CHEBI:30413"/>
        <label>3</label>
    </ligand>
</feature>
<comment type="similarity">
    <text evidence="2 14">Belongs to the TorC/TorY family.</text>
</comment>
<keyword evidence="12 14" id="KW-0408">Iron</keyword>
<evidence type="ECO:0000313" key="17">
    <source>
        <dbReference type="EMBL" id="QDJ13997.1"/>
    </source>
</evidence>
<feature type="binding site" description="covalent" evidence="15">
    <location>
        <position position="91"/>
    </location>
    <ligand>
        <name>heme</name>
        <dbReference type="ChEBI" id="CHEBI:30413"/>
        <label>2</label>
    </ligand>
</feature>
<feature type="binding site" description="covalent" evidence="15">
    <location>
        <position position="183"/>
    </location>
    <ligand>
        <name>heme</name>
        <dbReference type="ChEBI" id="CHEBI:30413"/>
        <label>4</label>
    </ligand>
</feature>
<feature type="binding site" description="covalent" evidence="15">
    <location>
        <position position="346"/>
    </location>
    <ligand>
        <name>heme</name>
        <dbReference type="ChEBI" id="CHEBI:30413"/>
        <label>5</label>
    </ligand>
</feature>
<keyword evidence="9 14" id="KW-0479">Metal-binding</keyword>
<dbReference type="InterPro" id="IPR009154">
    <property type="entry name" value="Membr-bd_4haem_cyt_TorC"/>
</dbReference>
<evidence type="ECO:0000256" key="14">
    <source>
        <dbReference type="PIRNR" id="PIRNR000014"/>
    </source>
</evidence>
<keyword evidence="8" id="KW-0812">Transmembrane</keyword>
<comment type="subcellular location">
    <subcellularLocation>
        <location evidence="1">Cell inner membrane</location>
        <topology evidence="1">Single-pass type II membrane protein</topology>
    </subcellularLocation>
</comment>
<dbReference type="PANTHER" id="PTHR30333:SF1">
    <property type="entry name" value="CYTOCHROME C-TYPE PROTEIN NAPC"/>
    <property type="match status" value="1"/>
</dbReference>
<keyword evidence="6 14" id="KW-0997">Cell inner membrane</keyword>
<dbReference type="GO" id="GO:0009055">
    <property type="term" value="F:electron transfer activity"/>
    <property type="evidence" value="ECO:0007669"/>
    <property type="project" value="UniProtKB-UniRule"/>
</dbReference>
<evidence type="ECO:0000256" key="12">
    <source>
        <dbReference type="ARBA" id="ARBA00023004"/>
    </source>
</evidence>
<evidence type="ECO:0000256" key="10">
    <source>
        <dbReference type="ARBA" id="ARBA00022982"/>
    </source>
</evidence>
<keyword evidence="7 14" id="KW-0349">Heme</keyword>
<evidence type="ECO:0000256" key="5">
    <source>
        <dbReference type="ARBA" id="ARBA00022475"/>
    </source>
</evidence>
<dbReference type="FunFam" id="1.10.3820.10:FF:000001">
    <property type="entry name" value="Cytochrome c-type protein"/>
    <property type="match status" value="1"/>
</dbReference>
<evidence type="ECO:0000256" key="1">
    <source>
        <dbReference type="ARBA" id="ARBA00004249"/>
    </source>
</evidence>
<feature type="binding site" description="covalent" evidence="15">
    <location>
        <position position="148"/>
    </location>
    <ligand>
        <name>heme</name>
        <dbReference type="ChEBI" id="CHEBI:30413"/>
        <label>3</label>
    </ligand>
</feature>
<protein>
    <recommendedName>
        <fullName evidence="14">Cytochrome c-type protein</fullName>
    </recommendedName>
</protein>
<dbReference type="PIRSF" id="PIRSF000014">
    <property type="entry name" value="4_hem_cytch_TorC"/>
    <property type="match status" value="1"/>
</dbReference>
<feature type="binding site" description="covalent" evidence="15">
    <location>
        <position position="88"/>
    </location>
    <ligand>
        <name>heme</name>
        <dbReference type="ChEBI" id="CHEBI:30413"/>
        <label>2</label>
    </ligand>
</feature>
<dbReference type="SUPFAM" id="SSF48695">
    <property type="entry name" value="Multiheme cytochromes"/>
    <property type="match status" value="1"/>
</dbReference>
<dbReference type="GO" id="GO:0009061">
    <property type="term" value="P:anaerobic respiration"/>
    <property type="evidence" value="ECO:0007669"/>
    <property type="project" value="TreeGrafter"/>
</dbReference>
<dbReference type="Pfam" id="PF03264">
    <property type="entry name" value="Cytochrom_NNT"/>
    <property type="match status" value="1"/>
</dbReference>
<evidence type="ECO:0000256" key="2">
    <source>
        <dbReference type="ARBA" id="ARBA00006417"/>
    </source>
</evidence>
<dbReference type="GO" id="GO:0005506">
    <property type="term" value="F:iron ion binding"/>
    <property type="evidence" value="ECO:0007669"/>
    <property type="project" value="UniProtKB-UniRule"/>
</dbReference>
<keyword evidence="18" id="KW-1185">Reference proteome</keyword>
<name>A0A8E3S817_9PAST</name>
<dbReference type="InterPro" id="IPR038266">
    <property type="entry name" value="NapC/NirT_cytc_sf"/>
</dbReference>
<feature type="binding site" description="covalent" evidence="15">
    <location>
        <position position="343"/>
    </location>
    <ligand>
        <name>heme</name>
        <dbReference type="ChEBI" id="CHEBI:30413"/>
        <label>5</label>
    </ligand>
</feature>
<dbReference type="NCBIfam" id="TIGR02162">
    <property type="entry name" value="torC"/>
    <property type="match status" value="1"/>
</dbReference>
<feature type="binding site" description="axial binding residue" evidence="16">
    <location>
        <position position="184"/>
    </location>
    <ligand>
        <name>heme</name>
        <dbReference type="ChEBI" id="CHEBI:30413"/>
        <label>4</label>
    </ligand>
    <ligandPart>
        <name>Fe</name>
        <dbReference type="ChEBI" id="CHEBI:18248"/>
    </ligandPart>
</feature>
<dbReference type="PANTHER" id="PTHR30333">
    <property type="entry name" value="CYTOCHROME C-TYPE PROTEIN"/>
    <property type="match status" value="1"/>
</dbReference>
<comment type="PTM">
    <text evidence="15">Binds 5 heme groups per subunit.</text>
</comment>
<keyword evidence="5 14" id="KW-1003">Cell membrane</keyword>
<evidence type="ECO:0000256" key="3">
    <source>
        <dbReference type="ARBA" id="ARBA00007395"/>
    </source>
</evidence>
<dbReference type="InterPro" id="IPR051174">
    <property type="entry name" value="Cytochrome_c-type_ET"/>
</dbReference>
<evidence type="ECO:0000256" key="13">
    <source>
        <dbReference type="ARBA" id="ARBA00023136"/>
    </source>
</evidence>
<gene>
    <name evidence="17" type="primary">torC</name>
    <name evidence="17" type="ORF">CEP48_00435</name>
</gene>
<reference evidence="17" key="1">
    <citation type="submission" date="2017-06" db="EMBL/GenBank/DDBJ databases">
        <title>Genome sequencing of pathogenic and non-pathogenic strains within Bisgaard taxon 40.</title>
        <authorList>
            <person name="Ladner J.T."/>
            <person name="Lovett S.P."/>
            <person name="Koroleva G."/>
            <person name="Lorch J.M."/>
        </authorList>
    </citation>
    <scope>NUCLEOTIDE SEQUENCE</scope>
    <source>
        <strain evidence="17">27576-1-I1</strain>
    </source>
</reference>
<sequence length="400" mass="45648">MKKLFQLIKNILAFFKALFFKPSARFGLGILILIGFIAGIISWQKFNDILEQQATEEFCISCHSMQQPYEELKQTVHWSNASGVTATCSSCHLPHDKTAKFARKVQASTEIWAELSGKYDDPKAFEEHRRELAEKEWARFAANGSKECKACHKYERMNFSKMSLAAQKAMIPAAKRDQSCVDCHKGIAHHLPQRDDNANIDKFGGLVVTSLKPEQQYYTKGTVAIFDGDNFDQIIGHIEGAVPVTFIKAGKNADLVQIDMWRKKKGFGRVWYNNFGINIVNATFSKEFMQSNPKFEVISEKEDELTGLTWQNVKLQIWLPKSSLISDIHAVWQDAAENYKTQCSTCHRQPEIAHFDANTWIGLFNGMVGFTNMDKQTSKEVLRYLQLHSSTFEQHNSEKK</sequence>
<feature type="binding site" description="covalent" evidence="15">
    <location>
        <position position="62"/>
    </location>
    <ligand>
        <name>heme</name>
        <dbReference type="ChEBI" id="CHEBI:30413"/>
        <label>1</label>
    </ligand>
</feature>
<dbReference type="EMBL" id="CP022011">
    <property type="protein sequence ID" value="QDJ13997.1"/>
    <property type="molecule type" value="Genomic_DNA"/>
</dbReference>
<evidence type="ECO:0000256" key="8">
    <source>
        <dbReference type="ARBA" id="ARBA00022692"/>
    </source>
</evidence>
<feature type="binding site" description="axial binding residue" evidence="16">
    <location>
        <position position="152"/>
    </location>
    <ligand>
        <name>heme</name>
        <dbReference type="ChEBI" id="CHEBI:30413"/>
        <label>3</label>
    </ligand>
    <ligandPart>
        <name>Fe</name>
        <dbReference type="ChEBI" id="CHEBI:18248"/>
    </ligandPart>
</feature>
<keyword evidence="11" id="KW-1133">Transmembrane helix</keyword>
<keyword evidence="4 14" id="KW-0813">Transport</keyword>
<evidence type="ECO:0000256" key="16">
    <source>
        <dbReference type="PIRSR" id="PIRSR000014-2"/>
    </source>
</evidence>
<proteinExistence type="inferred from homology"/>
<feature type="binding site" description="covalent" evidence="15">
    <location>
        <position position="180"/>
    </location>
    <ligand>
        <name>heme</name>
        <dbReference type="ChEBI" id="CHEBI:30413"/>
        <label>4</label>
    </ligand>
</feature>
<evidence type="ECO:0000256" key="11">
    <source>
        <dbReference type="ARBA" id="ARBA00022989"/>
    </source>
</evidence>
<evidence type="ECO:0000256" key="4">
    <source>
        <dbReference type="ARBA" id="ARBA00022448"/>
    </source>
</evidence>
<evidence type="ECO:0000256" key="9">
    <source>
        <dbReference type="ARBA" id="ARBA00022723"/>
    </source>
</evidence>
<dbReference type="InterPro" id="IPR005126">
    <property type="entry name" value="NapC/NirT_cyt_c_N"/>
</dbReference>
<dbReference type="Gene3D" id="1.10.3820.10">
    <property type="entry name" value="Di-heme elbow motif domain"/>
    <property type="match status" value="1"/>
</dbReference>
<dbReference type="GO" id="GO:0009276">
    <property type="term" value="C:Gram-negative-bacterium-type cell wall"/>
    <property type="evidence" value="ECO:0007669"/>
    <property type="project" value="UniProtKB-UniRule"/>
</dbReference>
<dbReference type="RefSeq" id="WP_261919921.1">
    <property type="nucleotide sequence ID" value="NZ_CP022010.1"/>
</dbReference>
<dbReference type="AlphaFoldDB" id="A0A8E3S817"/>